<feature type="compositionally biased region" description="Low complexity" evidence="1">
    <location>
        <begin position="159"/>
        <end position="177"/>
    </location>
</feature>
<dbReference type="eggNOG" id="ENOG50347FC">
    <property type="taxonomic scope" value="Bacteria"/>
</dbReference>
<name>E8R4E3_ISOPI</name>
<sequence>MKISEMFAKLHESGLSEVMLYLPDGGASRCHWRDTAQLGDVRVAMLGDQERGIVRIIPLDNCAGIGIPAPKGVDPNGYKAVVTKKVNDLYGGGGTESSQTDETAQTTDSAPEPPTSPAEATTAATPASIPAPPIPPPTSLPGGPPRVPSPLPVPNQSRPSGGVVAPVSSPLPVPGGSNAPVGGPRRHFGPRAVGLPGEARTDGPAHANSAND</sequence>
<dbReference type="STRING" id="575540.Isop_3174"/>
<reference evidence="2 3" key="2">
    <citation type="journal article" date="2011" name="Stand. Genomic Sci.">
        <title>Complete genome sequence of Isosphaera pallida type strain (IS1B).</title>
        <authorList>
            <consortium name="US DOE Joint Genome Institute (JGI-PGF)"/>
            <person name="Goker M."/>
            <person name="Cleland D."/>
            <person name="Saunders E."/>
            <person name="Lapidus A."/>
            <person name="Nolan M."/>
            <person name="Lucas S."/>
            <person name="Hammon N."/>
            <person name="Deshpande S."/>
            <person name="Cheng J.F."/>
            <person name="Tapia R."/>
            <person name="Han C."/>
            <person name="Goodwin L."/>
            <person name="Pitluck S."/>
            <person name="Liolios K."/>
            <person name="Pagani I."/>
            <person name="Ivanova N."/>
            <person name="Mavromatis K."/>
            <person name="Pati A."/>
            <person name="Chen A."/>
            <person name="Palaniappan K."/>
            <person name="Land M."/>
            <person name="Hauser L."/>
            <person name="Chang Y.J."/>
            <person name="Jeffries C.D."/>
            <person name="Detter J.C."/>
            <person name="Beck B."/>
            <person name="Woyke T."/>
            <person name="Bristow J."/>
            <person name="Eisen J.A."/>
            <person name="Markowitz V."/>
            <person name="Hugenholtz P."/>
            <person name="Kyrpides N.C."/>
            <person name="Klenk H.P."/>
        </authorList>
    </citation>
    <scope>NUCLEOTIDE SEQUENCE [LARGE SCALE GENOMIC DNA]</scope>
    <source>
        <strain evidence="3">ATCC 43644 / DSM 9630 / IS1B</strain>
    </source>
</reference>
<dbReference type="AlphaFoldDB" id="E8R4E3"/>
<dbReference type="RefSeq" id="WP_013566026.1">
    <property type="nucleotide sequence ID" value="NC_014962.1"/>
</dbReference>
<feature type="compositionally biased region" description="Polar residues" evidence="1">
    <location>
        <begin position="96"/>
        <end position="105"/>
    </location>
</feature>
<feature type="compositionally biased region" description="Low complexity" evidence="1">
    <location>
        <begin position="117"/>
        <end position="128"/>
    </location>
</feature>
<dbReference type="EMBL" id="CP002353">
    <property type="protein sequence ID" value="ADV63738.1"/>
    <property type="molecule type" value="Genomic_DNA"/>
</dbReference>
<reference key="1">
    <citation type="submission" date="2010-11" db="EMBL/GenBank/DDBJ databases">
        <title>The complete sequence of chromosome of Isophaera pallida ATCC 43644.</title>
        <authorList>
            <consortium name="US DOE Joint Genome Institute (JGI-PGF)"/>
            <person name="Lucas S."/>
            <person name="Copeland A."/>
            <person name="Lapidus A."/>
            <person name="Bruce D."/>
            <person name="Goodwin L."/>
            <person name="Pitluck S."/>
            <person name="Kyrpides N."/>
            <person name="Mavromatis K."/>
            <person name="Pagani I."/>
            <person name="Ivanova N."/>
            <person name="Saunders E."/>
            <person name="Brettin T."/>
            <person name="Detter J.C."/>
            <person name="Han C."/>
            <person name="Tapia R."/>
            <person name="Land M."/>
            <person name="Hauser L."/>
            <person name="Markowitz V."/>
            <person name="Cheng J.-F."/>
            <person name="Hugenholtz P."/>
            <person name="Woyke T."/>
            <person name="Wu D."/>
            <person name="Eisen J.A."/>
        </authorList>
    </citation>
    <scope>NUCLEOTIDE SEQUENCE</scope>
    <source>
        <strain>ATCC 43644</strain>
    </source>
</reference>
<organism evidence="2 3">
    <name type="scientific">Isosphaera pallida (strain ATCC 43644 / DSM 9630 / IS1B)</name>
    <dbReference type="NCBI Taxonomy" id="575540"/>
    <lineage>
        <taxon>Bacteria</taxon>
        <taxon>Pseudomonadati</taxon>
        <taxon>Planctomycetota</taxon>
        <taxon>Planctomycetia</taxon>
        <taxon>Isosphaerales</taxon>
        <taxon>Isosphaeraceae</taxon>
        <taxon>Isosphaera</taxon>
    </lineage>
</organism>
<keyword evidence="3" id="KW-1185">Reference proteome</keyword>
<protein>
    <submittedName>
        <fullName evidence="2">Uncharacterized protein</fullName>
    </submittedName>
</protein>
<evidence type="ECO:0000313" key="3">
    <source>
        <dbReference type="Proteomes" id="UP000008631"/>
    </source>
</evidence>
<evidence type="ECO:0000313" key="2">
    <source>
        <dbReference type="EMBL" id="ADV63738.1"/>
    </source>
</evidence>
<dbReference type="Proteomes" id="UP000008631">
    <property type="component" value="Chromosome"/>
</dbReference>
<accession>E8R4E3</accession>
<proteinExistence type="predicted"/>
<gene>
    <name evidence="2" type="ordered locus">Isop_3174</name>
</gene>
<dbReference type="InParanoid" id="E8R4E3"/>
<dbReference type="KEGG" id="ipa:Isop_3174"/>
<dbReference type="HOGENOM" id="CLU_1298391_0_0_0"/>
<feature type="region of interest" description="Disordered" evidence="1">
    <location>
        <begin position="91"/>
        <end position="212"/>
    </location>
</feature>
<feature type="compositionally biased region" description="Pro residues" evidence="1">
    <location>
        <begin position="129"/>
        <end position="153"/>
    </location>
</feature>
<evidence type="ECO:0000256" key="1">
    <source>
        <dbReference type="SAM" id="MobiDB-lite"/>
    </source>
</evidence>